<proteinExistence type="predicted"/>
<name>A0A6P1T5C5_9RHOB</name>
<evidence type="ECO:0000313" key="2">
    <source>
        <dbReference type="EMBL" id="QHQ36686.1"/>
    </source>
</evidence>
<keyword evidence="3" id="KW-1185">Reference proteome</keyword>
<dbReference type="Proteomes" id="UP000464495">
    <property type="component" value="Chromosome"/>
</dbReference>
<dbReference type="RefSeq" id="WP_284154792.1">
    <property type="nucleotide sequence ID" value="NZ_CP046620.1"/>
</dbReference>
<sequence>MLHLTFGIAVFALVGTAPAPTTAMNSASQLPGSEIVAHGGGCRKDSPAGQCCHAGSKLYHCH</sequence>
<accession>A0A6P1T5C5</accession>
<protein>
    <recommendedName>
        <fullName evidence="4">YHYH domain-containing protein</fullName>
    </recommendedName>
</protein>
<evidence type="ECO:0000256" key="1">
    <source>
        <dbReference type="SAM" id="SignalP"/>
    </source>
</evidence>
<dbReference type="AlphaFoldDB" id="A0A6P1T5C5"/>
<gene>
    <name evidence="2" type="ORF">GO499_16655</name>
</gene>
<feature type="chain" id="PRO_5026680455" description="YHYH domain-containing protein" evidence="1">
    <location>
        <begin position="20"/>
        <end position="62"/>
    </location>
</feature>
<dbReference type="KEGG" id="amaq:GO499_16655"/>
<evidence type="ECO:0000313" key="3">
    <source>
        <dbReference type="Proteomes" id="UP000464495"/>
    </source>
</evidence>
<organism evidence="2 3">
    <name type="scientific">Algicella marina</name>
    <dbReference type="NCBI Taxonomy" id="2683284"/>
    <lineage>
        <taxon>Bacteria</taxon>
        <taxon>Pseudomonadati</taxon>
        <taxon>Pseudomonadota</taxon>
        <taxon>Alphaproteobacteria</taxon>
        <taxon>Rhodobacterales</taxon>
        <taxon>Paracoccaceae</taxon>
        <taxon>Algicella</taxon>
    </lineage>
</organism>
<evidence type="ECO:0008006" key="4">
    <source>
        <dbReference type="Google" id="ProtNLM"/>
    </source>
</evidence>
<keyword evidence="1" id="KW-0732">Signal</keyword>
<dbReference type="EMBL" id="CP046620">
    <property type="protein sequence ID" value="QHQ36686.1"/>
    <property type="molecule type" value="Genomic_DNA"/>
</dbReference>
<reference evidence="2 3" key="1">
    <citation type="submission" date="2019-12" db="EMBL/GenBank/DDBJ databases">
        <title>Complete genome sequence of Algicella marina strain 9Alg 56(T) isolated from the red alga Tichocarpus crinitus.</title>
        <authorList>
            <person name="Kim S.-G."/>
            <person name="Nedashkovskaya O.I."/>
        </authorList>
    </citation>
    <scope>NUCLEOTIDE SEQUENCE [LARGE SCALE GENOMIC DNA]</scope>
    <source>
        <strain evidence="2 3">9Alg 56</strain>
    </source>
</reference>
<feature type="signal peptide" evidence="1">
    <location>
        <begin position="1"/>
        <end position="19"/>
    </location>
</feature>